<accession>A0A9W4L2V3</accession>
<proteinExistence type="predicted"/>
<protein>
    <submittedName>
        <fullName evidence="1">Uncharacterized protein</fullName>
    </submittedName>
</protein>
<evidence type="ECO:0000313" key="2">
    <source>
        <dbReference type="Proteomes" id="UP000789326"/>
    </source>
</evidence>
<reference evidence="1" key="1">
    <citation type="submission" date="2021-11" db="EMBL/GenBank/DDBJ databases">
        <authorList>
            <person name="Bulgarelli D."/>
        </authorList>
    </citation>
    <scope>NUCLEOTIDE SEQUENCE</scope>
    <source>
        <strain evidence="1">Bi133</strain>
    </source>
</reference>
<gene>
    <name evidence="1" type="ORF">SRABI133_02629</name>
</gene>
<comment type="caution">
    <text evidence="1">The sequence shown here is derived from an EMBL/GenBank/DDBJ whole genome shotgun (WGS) entry which is preliminary data.</text>
</comment>
<name>A0A9W4L2V3_9BACI</name>
<organism evidence="1 2">
    <name type="scientific">Peribacillus simplex</name>
    <dbReference type="NCBI Taxonomy" id="1478"/>
    <lineage>
        <taxon>Bacteria</taxon>
        <taxon>Bacillati</taxon>
        <taxon>Bacillota</taxon>
        <taxon>Bacilli</taxon>
        <taxon>Bacillales</taxon>
        <taxon>Bacillaceae</taxon>
        <taxon>Peribacillus</taxon>
    </lineage>
</organism>
<dbReference type="AlphaFoldDB" id="A0A9W4L2V3"/>
<dbReference type="RefSeq" id="WP_230302252.1">
    <property type="nucleotide sequence ID" value="NZ_CAKKMG010000033.1"/>
</dbReference>
<dbReference type="EMBL" id="CAKKMG010000033">
    <property type="protein sequence ID" value="CAH0230649.1"/>
    <property type="molecule type" value="Genomic_DNA"/>
</dbReference>
<sequence length="56" mass="5822">MAIVTGTITSLFNIHGSGVGEKASSIKVFGVGTLPVLRGYSLSRILDLHLGHVTSL</sequence>
<evidence type="ECO:0000313" key="1">
    <source>
        <dbReference type="EMBL" id="CAH0230649.1"/>
    </source>
</evidence>
<dbReference type="Proteomes" id="UP000789326">
    <property type="component" value="Unassembled WGS sequence"/>
</dbReference>